<feature type="region of interest" description="Disordered" evidence="1">
    <location>
        <begin position="904"/>
        <end position="929"/>
    </location>
</feature>
<comment type="caution">
    <text evidence="3">The sequence shown here is derived from an EMBL/GenBank/DDBJ whole genome shotgun (WGS) entry which is preliminary data.</text>
</comment>
<name>A0A1J4JPV2_9EUKA</name>
<feature type="region of interest" description="Disordered" evidence="1">
    <location>
        <begin position="384"/>
        <end position="414"/>
    </location>
</feature>
<organism evidence="3 4">
    <name type="scientific">Tritrichomonas foetus</name>
    <dbReference type="NCBI Taxonomy" id="1144522"/>
    <lineage>
        <taxon>Eukaryota</taxon>
        <taxon>Metamonada</taxon>
        <taxon>Parabasalia</taxon>
        <taxon>Tritrichomonadida</taxon>
        <taxon>Tritrichomonadidae</taxon>
        <taxon>Tritrichomonas</taxon>
    </lineage>
</organism>
<feature type="domain" description="AIR9-like A9" evidence="2">
    <location>
        <begin position="667"/>
        <end position="732"/>
    </location>
</feature>
<keyword evidence="4" id="KW-1185">Reference proteome</keyword>
<proteinExistence type="predicted"/>
<gene>
    <name evidence="3" type="ORF">TRFO_07765</name>
</gene>
<feature type="compositionally biased region" description="Low complexity" evidence="1">
    <location>
        <begin position="1"/>
        <end position="21"/>
    </location>
</feature>
<dbReference type="Proteomes" id="UP000179807">
    <property type="component" value="Unassembled WGS sequence"/>
</dbReference>
<evidence type="ECO:0000313" key="3">
    <source>
        <dbReference type="EMBL" id="OHT00786.1"/>
    </source>
</evidence>
<feature type="region of interest" description="Disordered" evidence="1">
    <location>
        <begin position="1137"/>
        <end position="1170"/>
    </location>
</feature>
<accession>A0A1J4JPV2</accession>
<evidence type="ECO:0000259" key="2">
    <source>
        <dbReference type="Pfam" id="PF23197"/>
    </source>
</evidence>
<feature type="region of interest" description="Disordered" evidence="1">
    <location>
        <begin position="1"/>
        <end position="35"/>
    </location>
</feature>
<feature type="domain" description="AIR9-like A9" evidence="2">
    <location>
        <begin position="473"/>
        <end position="546"/>
    </location>
</feature>
<dbReference type="GeneID" id="94828587"/>
<evidence type="ECO:0000256" key="1">
    <source>
        <dbReference type="SAM" id="MobiDB-lite"/>
    </source>
</evidence>
<feature type="compositionally biased region" description="Polar residues" evidence="1">
    <location>
        <begin position="397"/>
        <end position="414"/>
    </location>
</feature>
<feature type="compositionally biased region" description="Basic and acidic residues" evidence="1">
    <location>
        <begin position="909"/>
        <end position="921"/>
    </location>
</feature>
<protein>
    <recommendedName>
        <fullName evidence="2">AIR9-like A9 domain-containing protein</fullName>
    </recommendedName>
</protein>
<dbReference type="Pfam" id="PF23197">
    <property type="entry name" value="IG_AIR9"/>
    <property type="match status" value="2"/>
</dbReference>
<sequence length="1332" mass="149245">MQRTPTRTPTRTPVRTPTRTVSFTPKKNSQITSDLNSSVLPDSNLNSFTEINSKKHARVLHLQQSGITSFGGLHNFPNVRCIELQDNPVSFSIPAVLVAFRSLGIKNINGEDITQDDHISAFNYSGIVTYALRQGMKPTINEDPNIALRDSLRFLERNCPELKSHPDHEPLYTINDQTVTLNVKCDHCAWYMLDDEFYWRPLNLNSQSITSSRNYPLKCEVKNAIIKNDTVTIPVKSLPIYIPEFDNKYHVFAEIQGDCAEGRIISVKAPLSAQIEWRHLDDESLINSETLVLPLTPDDVGRIIACDITPGEGLPKTRVLTTPVKPGEFRFRSLRLQGELVEQDEIEFEVSTKGTRAKFIGIRILRSARHGDWEHIDFISAEQNNSNTANTTQNTSGIQNANSEENDQNNSNLNAQENASVTPANQNSGKLKYRLTVHDIGCVIRAVCITEGGGPPLMLTSNERVQPSPPHFTNANIYGSLSVGMPLFAVAHYEGGLQGNCRYEWSIGGKASIRPVVVPTSEDIGKSVSCKMTPIRNDGSIGQTVEASLPNPIKDGHALQERFLEYKKKTRSGRLQMSFVDKRPSDSLFVIREGETIIISTPCDWAVVTQFGICQAGHSKMFTADADSIKGIVVVFTEDFFAIAGQIEASNPTASNIQILCDNTSAFLTVDYRYSGGQEGRSIIQWNRNDGIRETVVGFGKSIHVGLADRGCTYKVIVTPQSLDGKCGTPSSSDPYLIDEKSVISEEKPKIELKAPETTLENAEIKIVTQGDPTPDRNKISYVELSEKLTKRNRIYWTCDNKVIAEGYSFTPTEKFVDKIITVEIHDHLRNIVLADLDLPKVTPQTASVSNVRLIITPLGDGNQLVTVERTFFGGIEGESQIVWKIFEKEPYDQYLMAKEKLNQQQENENDKENQEIKEPEPVVEQATTSRTITVDESVEGYYIHVDYYPKNRTQNQFGNPVSSEMVPIPIIHPPVISIVDAAIYPNREYTELICKVATEGEGKILYEWGYLINEAKHPTGEKSNRHTLVPEDFEHPLYCHLMPISPTGKYGDDAMVYPEPTVMNLFTPTIVNATIIPKVKQNETQLMKTTSKLQQQQQNDGQIILGQEIEVSINGYNGPPFNTRYVIWERSEEAKSEVQSKEKTKGKGKNKADDKSEDNVENNHEEEKWKNISEEETYIVSSADVGFRIRARIEVSATHDLLEEAVFSETFITPEVIVSRNNPTIIRMASALYRTKKAMFDAKLSMGEKVTIHLENGMFLMKGGASVLLRAQYGSVHVEVIEGTTDAIRLRARHGYNTELTFGEKKMNGGMKFMAPQTRELFIETLNLFKQ</sequence>
<dbReference type="OrthoDB" id="1904536at2759"/>
<dbReference type="InterPro" id="IPR056284">
    <property type="entry name" value="AIR9-like_A9"/>
</dbReference>
<reference evidence="3" key="1">
    <citation type="submission" date="2016-10" db="EMBL/GenBank/DDBJ databases">
        <authorList>
            <person name="Benchimol M."/>
            <person name="Almeida L.G."/>
            <person name="Vasconcelos A.T."/>
            <person name="Perreira-Neves A."/>
            <person name="Rosa I.A."/>
            <person name="Tasca T."/>
            <person name="Bogo M.R."/>
            <person name="de Souza W."/>
        </authorList>
    </citation>
    <scope>NUCLEOTIDE SEQUENCE [LARGE SCALE GENOMIC DNA]</scope>
    <source>
        <strain evidence="3">K</strain>
    </source>
</reference>
<evidence type="ECO:0000313" key="4">
    <source>
        <dbReference type="Proteomes" id="UP000179807"/>
    </source>
</evidence>
<feature type="compositionally biased region" description="Polar residues" evidence="1">
    <location>
        <begin position="22"/>
        <end position="35"/>
    </location>
</feature>
<dbReference type="EMBL" id="MLAK01000938">
    <property type="protein sequence ID" value="OHT00786.1"/>
    <property type="molecule type" value="Genomic_DNA"/>
</dbReference>
<dbReference type="VEuPathDB" id="TrichDB:TRFO_07765"/>
<dbReference type="RefSeq" id="XP_068353922.1">
    <property type="nucleotide sequence ID" value="XM_068493883.1"/>
</dbReference>
<feature type="compositionally biased region" description="Low complexity" evidence="1">
    <location>
        <begin position="384"/>
        <end position="396"/>
    </location>
</feature>